<evidence type="ECO:0000256" key="7">
    <source>
        <dbReference type="RuleBase" id="RU363032"/>
    </source>
</evidence>
<evidence type="ECO:0000256" key="2">
    <source>
        <dbReference type="ARBA" id="ARBA00022448"/>
    </source>
</evidence>
<name>A0A7G8T8W4_9FIRM</name>
<dbReference type="PANTHER" id="PTHR43163">
    <property type="entry name" value="DIPEPTIDE TRANSPORT SYSTEM PERMEASE PROTEIN DPPB-RELATED"/>
    <property type="match status" value="1"/>
</dbReference>
<evidence type="ECO:0000259" key="8">
    <source>
        <dbReference type="PROSITE" id="PS50928"/>
    </source>
</evidence>
<feature type="domain" description="ABC transmembrane type-1" evidence="8">
    <location>
        <begin position="96"/>
        <end position="311"/>
    </location>
</feature>
<dbReference type="Pfam" id="PF00528">
    <property type="entry name" value="BPD_transp_1"/>
    <property type="match status" value="1"/>
</dbReference>
<feature type="transmembrane region" description="Helical" evidence="7">
    <location>
        <begin position="131"/>
        <end position="152"/>
    </location>
</feature>
<feature type="transmembrane region" description="Helical" evidence="7">
    <location>
        <begin position="246"/>
        <end position="270"/>
    </location>
</feature>
<dbReference type="Gene3D" id="1.10.3720.10">
    <property type="entry name" value="MetI-like"/>
    <property type="match status" value="1"/>
</dbReference>
<evidence type="ECO:0000313" key="10">
    <source>
        <dbReference type="Proteomes" id="UP000515909"/>
    </source>
</evidence>
<dbReference type="InterPro" id="IPR035906">
    <property type="entry name" value="MetI-like_sf"/>
</dbReference>
<comment type="similarity">
    <text evidence="7">Belongs to the binding-protein-dependent transport system permease family.</text>
</comment>
<dbReference type="InterPro" id="IPR045621">
    <property type="entry name" value="BPD_transp_1_N"/>
</dbReference>
<dbReference type="PROSITE" id="PS50928">
    <property type="entry name" value="ABC_TM1"/>
    <property type="match status" value="1"/>
</dbReference>
<protein>
    <submittedName>
        <fullName evidence="9">ABC transporter permease</fullName>
    </submittedName>
</protein>
<keyword evidence="4 7" id="KW-0812">Transmembrane</keyword>
<evidence type="ECO:0000256" key="3">
    <source>
        <dbReference type="ARBA" id="ARBA00022475"/>
    </source>
</evidence>
<accession>A0A7G8T8W4</accession>
<feature type="transmembrane region" description="Helical" evidence="7">
    <location>
        <begin position="188"/>
        <end position="207"/>
    </location>
</feature>
<keyword evidence="2 7" id="KW-0813">Transport</keyword>
<keyword evidence="5 7" id="KW-1133">Transmembrane helix</keyword>
<dbReference type="EMBL" id="CP060286">
    <property type="protein sequence ID" value="QNK40055.1"/>
    <property type="molecule type" value="Genomic_DNA"/>
</dbReference>
<evidence type="ECO:0000256" key="5">
    <source>
        <dbReference type="ARBA" id="ARBA00022989"/>
    </source>
</evidence>
<dbReference type="Proteomes" id="UP000515909">
    <property type="component" value="Chromosome"/>
</dbReference>
<dbReference type="SUPFAM" id="SSF161098">
    <property type="entry name" value="MetI-like"/>
    <property type="match status" value="1"/>
</dbReference>
<organism evidence="9 10">
    <name type="scientific">Caproicibacter fermentans</name>
    <dbReference type="NCBI Taxonomy" id="2576756"/>
    <lineage>
        <taxon>Bacteria</taxon>
        <taxon>Bacillati</taxon>
        <taxon>Bacillota</taxon>
        <taxon>Clostridia</taxon>
        <taxon>Eubacteriales</taxon>
        <taxon>Acutalibacteraceae</taxon>
        <taxon>Caproicibacter</taxon>
    </lineage>
</organism>
<feature type="transmembrane region" description="Helical" evidence="7">
    <location>
        <begin position="290"/>
        <end position="314"/>
    </location>
</feature>
<dbReference type="GO" id="GO:0055085">
    <property type="term" value="P:transmembrane transport"/>
    <property type="evidence" value="ECO:0007669"/>
    <property type="project" value="InterPro"/>
</dbReference>
<feature type="transmembrane region" description="Helical" evidence="7">
    <location>
        <begin position="95"/>
        <end position="119"/>
    </location>
</feature>
<dbReference type="KEGG" id="cfem:HCR03_15310"/>
<dbReference type="InterPro" id="IPR000515">
    <property type="entry name" value="MetI-like"/>
</dbReference>
<proteinExistence type="inferred from homology"/>
<reference evidence="9 10" key="1">
    <citation type="submission" date="2020-08" db="EMBL/GenBank/DDBJ databases">
        <title>The isolate Caproiciproducens sp. 7D4C2 produces n-caproate at mildly acidic conditions from hexoses: genome and rBOX comparison with related strains and chain-elongating bacteria.</title>
        <authorList>
            <person name="Esquivel-Elizondo S."/>
            <person name="Bagci C."/>
            <person name="Temovska M."/>
            <person name="Jeon B.S."/>
            <person name="Bessarab I."/>
            <person name="Williams R.B.H."/>
            <person name="Huson D.H."/>
            <person name="Angenent L.T."/>
        </authorList>
    </citation>
    <scope>NUCLEOTIDE SEQUENCE [LARGE SCALE GENOMIC DNA]</scope>
    <source>
        <strain evidence="9 10">7D4C2</strain>
    </source>
</reference>
<evidence type="ECO:0000256" key="4">
    <source>
        <dbReference type="ARBA" id="ARBA00022692"/>
    </source>
</evidence>
<evidence type="ECO:0000256" key="6">
    <source>
        <dbReference type="ARBA" id="ARBA00023136"/>
    </source>
</evidence>
<gene>
    <name evidence="9" type="ORF">HCR03_15310</name>
</gene>
<sequence>MRQYITRRLLLMIPILIGVSIIVFFLIAAIPGDAIDAQYAQSHLTPERIAEMKAMLGLDKPVWERYLIWAGNALRGNLGYSTQYNMPIAMVIHSFIWNSFLLAIVAFILELAIAIPVGVFSATKVHSTFDVIFTVVAFAGISLPSFFLALLLQKVFSVDLGCLPLDGMSTVGITMTPIQQLGDLCLHMILPVICLTMMQVGGTMRYVRTSMLEVIHQDYIRTAQSKGLSERVIIYKHALRNAAIPIVTFVGGALPGLFSGALITETIFGWPGIGKIFLASISQRDYMFMMGYIMLLALLVMFGNLLSDILYSVVDPRIRLK</sequence>
<comment type="subcellular location">
    <subcellularLocation>
        <location evidence="1 7">Cell membrane</location>
        <topology evidence="1 7">Multi-pass membrane protein</topology>
    </subcellularLocation>
</comment>
<dbReference type="Pfam" id="PF19300">
    <property type="entry name" value="BPD_transp_1_N"/>
    <property type="match status" value="1"/>
</dbReference>
<dbReference type="AlphaFoldDB" id="A0A7G8T8W4"/>
<dbReference type="PANTHER" id="PTHR43163:SF6">
    <property type="entry name" value="DIPEPTIDE TRANSPORT SYSTEM PERMEASE PROTEIN DPPB-RELATED"/>
    <property type="match status" value="1"/>
</dbReference>
<evidence type="ECO:0000313" key="9">
    <source>
        <dbReference type="EMBL" id="QNK40055.1"/>
    </source>
</evidence>
<evidence type="ECO:0000256" key="1">
    <source>
        <dbReference type="ARBA" id="ARBA00004651"/>
    </source>
</evidence>
<dbReference type="CDD" id="cd06261">
    <property type="entry name" value="TM_PBP2"/>
    <property type="match status" value="1"/>
</dbReference>
<dbReference type="RefSeq" id="WP_187035231.1">
    <property type="nucleotide sequence ID" value="NZ_CP060286.1"/>
</dbReference>
<feature type="transmembrane region" description="Helical" evidence="7">
    <location>
        <begin position="9"/>
        <end position="30"/>
    </location>
</feature>
<keyword evidence="3" id="KW-1003">Cell membrane</keyword>
<dbReference type="GO" id="GO:0005886">
    <property type="term" value="C:plasma membrane"/>
    <property type="evidence" value="ECO:0007669"/>
    <property type="project" value="UniProtKB-SubCell"/>
</dbReference>
<keyword evidence="6 7" id="KW-0472">Membrane</keyword>